<dbReference type="PANTHER" id="PTHR34202">
    <property type="entry name" value="UPF0548 PROTEIN"/>
    <property type="match status" value="1"/>
</dbReference>
<sequence length="157" mass="17385">MTDPAAAVWAAPRGSGRVSERSAEIGRGDAVWARATGELLSWAVKTRSGFTIADTTPVAAAQRLVVVARVGWIRIREPIEVVQVVNKTDRVGFSYRTLPGHPVSGEEAFILHREGEAIRLTVRSLTRPAARGGWRLAWPALLLVQRIVRRRYLRALR</sequence>
<reference evidence="2 3" key="1">
    <citation type="submission" date="2019-03" db="EMBL/GenBank/DDBJ databases">
        <title>Diversity of the mouse oral microbiome.</title>
        <authorList>
            <person name="Joseph S."/>
            <person name="Aduse-Opoku J."/>
            <person name="Curtis M."/>
            <person name="Wade W."/>
            <person name="Hashim A."/>
        </authorList>
    </citation>
    <scope>NUCLEOTIDE SEQUENCE [LARGE SCALE GENOMIC DNA]</scope>
    <source>
        <strain evidence="2 3">P1012</strain>
    </source>
</reference>
<evidence type="ECO:0000259" key="1">
    <source>
        <dbReference type="Pfam" id="PF09348"/>
    </source>
</evidence>
<protein>
    <submittedName>
        <fullName evidence="2">DUF1990 domain-containing protein</fullName>
    </submittedName>
</protein>
<comment type="caution">
    <text evidence="2">The sequence shown here is derived from an EMBL/GenBank/DDBJ whole genome shotgun (WGS) entry which is preliminary data.</text>
</comment>
<gene>
    <name evidence="2" type="ORF">E4U02_03225</name>
</gene>
<dbReference type="OrthoDB" id="120660at2"/>
<dbReference type="AlphaFoldDB" id="A0A4Y9FXH1"/>
<dbReference type="Proteomes" id="UP000298358">
    <property type="component" value="Unassembled WGS sequence"/>
</dbReference>
<organism evidence="2 3">
    <name type="scientific">Microbacterium paludicola</name>
    <dbReference type="NCBI Taxonomy" id="300019"/>
    <lineage>
        <taxon>Bacteria</taxon>
        <taxon>Bacillati</taxon>
        <taxon>Actinomycetota</taxon>
        <taxon>Actinomycetes</taxon>
        <taxon>Micrococcales</taxon>
        <taxon>Microbacteriaceae</taxon>
        <taxon>Microbacterium</taxon>
    </lineage>
</organism>
<dbReference type="RefSeq" id="WP_135113137.1">
    <property type="nucleotide sequence ID" value="NZ_JADGLL010000004.1"/>
</dbReference>
<dbReference type="Pfam" id="PF09348">
    <property type="entry name" value="DUF1990"/>
    <property type="match status" value="1"/>
</dbReference>
<proteinExistence type="predicted"/>
<dbReference type="InterPro" id="IPR018960">
    <property type="entry name" value="DUF1990"/>
</dbReference>
<dbReference type="PANTHER" id="PTHR34202:SF1">
    <property type="entry name" value="UPF0548 PROTEIN"/>
    <property type="match status" value="1"/>
</dbReference>
<name>A0A4Y9FXH1_9MICO</name>
<keyword evidence="3" id="KW-1185">Reference proteome</keyword>
<evidence type="ECO:0000313" key="2">
    <source>
        <dbReference type="EMBL" id="TFU33960.1"/>
    </source>
</evidence>
<dbReference type="EMBL" id="SPQB01000004">
    <property type="protein sequence ID" value="TFU33960.1"/>
    <property type="molecule type" value="Genomic_DNA"/>
</dbReference>
<feature type="domain" description="DUF1990" evidence="1">
    <location>
        <begin position="17"/>
        <end position="155"/>
    </location>
</feature>
<dbReference type="InterPro" id="IPR014457">
    <property type="entry name" value="UCP010260"/>
</dbReference>
<dbReference type="PIRSF" id="PIRSF010260">
    <property type="entry name" value="UCP010260"/>
    <property type="match status" value="1"/>
</dbReference>
<evidence type="ECO:0000313" key="3">
    <source>
        <dbReference type="Proteomes" id="UP000298358"/>
    </source>
</evidence>
<accession>A0A4Y9FXH1</accession>